<dbReference type="EMBL" id="CP053921">
    <property type="protein sequence ID" value="QKG71911.1"/>
    <property type="molecule type" value="Genomic_DNA"/>
</dbReference>
<dbReference type="Proteomes" id="UP000504693">
    <property type="component" value="Chromosome"/>
</dbReference>
<keyword evidence="1" id="KW-0472">Membrane</keyword>
<dbReference type="AlphaFoldDB" id="A0A7D3XSM4"/>
<keyword evidence="3" id="KW-1185">Reference proteome</keyword>
<reference evidence="2 3" key="1">
    <citation type="submission" date="2020-05" db="EMBL/GenBank/DDBJ databases">
        <title>Erythrobacter mangrovi sp. nov., isolated from rhizosphere soil of mangrove plant (Kandelia candel).</title>
        <authorList>
            <person name="Ye Y.H."/>
        </authorList>
    </citation>
    <scope>NUCLEOTIDE SEQUENCE [LARGE SCALE GENOMIC DNA]</scope>
    <source>
        <strain evidence="2 3">EB310</strain>
    </source>
</reference>
<evidence type="ECO:0000313" key="2">
    <source>
        <dbReference type="EMBL" id="QKG71911.1"/>
    </source>
</evidence>
<organism evidence="2 3">
    <name type="scientific">Erythrobacter mangrovi</name>
    <dbReference type="NCBI Taxonomy" id="2739433"/>
    <lineage>
        <taxon>Bacteria</taxon>
        <taxon>Pseudomonadati</taxon>
        <taxon>Pseudomonadota</taxon>
        <taxon>Alphaproteobacteria</taxon>
        <taxon>Sphingomonadales</taxon>
        <taxon>Erythrobacteraceae</taxon>
        <taxon>Erythrobacter/Porphyrobacter group</taxon>
        <taxon>Erythrobacter</taxon>
    </lineage>
</organism>
<feature type="transmembrane region" description="Helical" evidence="1">
    <location>
        <begin position="203"/>
        <end position="223"/>
    </location>
</feature>
<gene>
    <name evidence="2" type="ORF">HQR01_11375</name>
</gene>
<proteinExistence type="predicted"/>
<sequence length="234" mass="26487">MAQQRMMRKFAKWHIWLGWLVGVPVLMWTVSGLVMVARPIETVRGTDLRKELPEQALPADTNIAVSLPSGTTRPVRAVTTQVERGETVTRIAYMDGTAERFRADGSKMGPLTDVEARLIVAEAISGGDKVADVKRFPADAVPFDFRREMPVWQVMLADGTNVYVGIESGQIEAVRTRWWRFYDFMWGLHIMDLQTREDTHHPILIAFAALSMFGALLGCILMFRRRKARVKVPT</sequence>
<keyword evidence="1" id="KW-0812">Transmembrane</keyword>
<evidence type="ECO:0000256" key="1">
    <source>
        <dbReference type="SAM" id="Phobius"/>
    </source>
</evidence>
<keyword evidence="1" id="KW-1133">Transmembrane helix</keyword>
<dbReference type="KEGG" id="emv:HQR01_11375"/>
<protein>
    <submittedName>
        <fullName evidence="2">PepSY domain-containing protein</fullName>
    </submittedName>
</protein>
<name>A0A7D3XSM4_9SPHN</name>
<accession>A0A7D3XSM4</accession>
<evidence type="ECO:0000313" key="3">
    <source>
        <dbReference type="Proteomes" id="UP000504693"/>
    </source>
</evidence>